<evidence type="ECO:0000256" key="18">
    <source>
        <dbReference type="SAM" id="SignalP"/>
    </source>
</evidence>
<dbReference type="GO" id="GO:0008422">
    <property type="term" value="F:beta-glucosidase activity"/>
    <property type="evidence" value="ECO:0007669"/>
    <property type="project" value="UniProtKB-EC"/>
</dbReference>
<dbReference type="eggNOG" id="ENOG502QR4D">
    <property type="taxonomic scope" value="Eukaryota"/>
</dbReference>
<evidence type="ECO:0000256" key="12">
    <source>
        <dbReference type="ARBA" id="ARBA00023326"/>
    </source>
</evidence>
<sequence length="789" mass="85449">MLLGTTLISYLSVVLASFVVADVSNGENAASFSTTYWDNSPETWPAPNATGGTAWKDAFVRARALVAQMTLEEKVTFITGQYGRCAGNTAAIDRLGIPVLCLQDGPAGVRPIQGSSQFPAGQAVAATWDRELIYQRGMAMGQEFYDQGVNIALSPVTGGPLGRAPRDGRMWEGFFADAYSTGVAAYLTVKALQDAGTLAVAKHYIGYEQETFRNPYDQTAPHSVFPENVQSPISSNIDDKATHELYLWGFAEAVRAGAGFVMCSYNMVNRTHSCADAYTQNHLLKGELNFQGGIVSDWGAMWGNEAFINGGLDLGMPGVIYPFWGDALIPYVENGTVPESRVDDAAARILTPWIASGQADHPLPPVTWNLDPLFYPTNTTAYWHDVRRPETAALIRQIGTDSATLLKNTNGALPLRRPGVIAVLGSDAGITDVAVLAGGGYLQYPLGNMDGTLTLGGGSGWAVPPYLVSPFDAINYRGRRIGAQVYAVFNDTAYDAVAVTALSADVAIVFVSSWSTEGVDRPSLNLDHDGDDLVIAAAANCNNTVVIVHSGGPVLVERWIDNPNVTAVISAHYPGQESGDAIASVLFGDISPSGKLPYTIARSPDDYPPNTIVDDPVLHPQSNFTESTLIDYRWFSAHNITPRFGFGYGLSYSTFNYSNMDVVEVFIADNTSVQRTNELFEGWNGDGSLYDVILEVTADVTNTGDFPASEVAQLYATFPDSEGIWLRGFDKLKAIAPGERRTATFQLRRKDLSLWSTERQLWYVPKGIIQLRVGDSSTRLQLQTPWPSI</sequence>
<gene>
    <name evidence="20" type="ORF">FOMPIDRAFT_91453</name>
</gene>
<evidence type="ECO:0000256" key="17">
    <source>
        <dbReference type="ARBA" id="ARBA00041808"/>
    </source>
</evidence>
<name>S8DSJ5_FOMSC</name>
<dbReference type="PANTHER" id="PTHR42715">
    <property type="entry name" value="BETA-GLUCOSIDASE"/>
    <property type="match status" value="1"/>
</dbReference>
<keyword evidence="10" id="KW-0119">Carbohydrate metabolism</keyword>
<reference evidence="20 21" key="1">
    <citation type="journal article" date="2012" name="Science">
        <title>The Paleozoic origin of enzymatic lignin decomposition reconstructed from 31 fungal genomes.</title>
        <authorList>
            <person name="Floudas D."/>
            <person name="Binder M."/>
            <person name="Riley R."/>
            <person name="Barry K."/>
            <person name="Blanchette R.A."/>
            <person name="Henrissat B."/>
            <person name="Martinez A.T."/>
            <person name="Otillar R."/>
            <person name="Spatafora J.W."/>
            <person name="Yadav J.S."/>
            <person name="Aerts A."/>
            <person name="Benoit I."/>
            <person name="Boyd A."/>
            <person name="Carlson A."/>
            <person name="Copeland A."/>
            <person name="Coutinho P.M."/>
            <person name="de Vries R.P."/>
            <person name="Ferreira P."/>
            <person name="Findley K."/>
            <person name="Foster B."/>
            <person name="Gaskell J."/>
            <person name="Glotzer D."/>
            <person name="Gorecki P."/>
            <person name="Heitman J."/>
            <person name="Hesse C."/>
            <person name="Hori C."/>
            <person name="Igarashi K."/>
            <person name="Jurgens J.A."/>
            <person name="Kallen N."/>
            <person name="Kersten P."/>
            <person name="Kohler A."/>
            <person name="Kuees U."/>
            <person name="Kumar T.K.A."/>
            <person name="Kuo A."/>
            <person name="LaButti K."/>
            <person name="Larrondo L.F."/>
            <person name="Lindquist E."/>
            <person name="Ling A."/>
            <person name="Lombard V."/>
            <person name="Lucas S."/>
            <person name="Lundell T."/>
            <person name="Martin R."/>
            <person name="McLaughlin D.J."/>
            <person name="Morgenstern I."/>
            <person name="Morin E."/>
            <person name="Murat C."/>
            <person name="Nagy L.G."/>
            <person name="Nolan M."/>
            <person name="Ohm R.A."/>
            <person name="Patyshakuliyeva A."/>
            <person name="Rokas A."/>
            <person name="Ruiz-Duenas F.J."/>
            <person name="Sabat G."/>
            <person name="Salamov A."/>
            <person name="Samejima M."/>
            <person name="Schmutz J."/>
            <person name="Slot J.C."/>
            <person name="St John F."/>
            <person name="Stenlid J."/>
            <person name="Sun H."/>
            <person name="Sun S."/>
            <person name="Syed K."/>
            <person name="Tsang A."/>
            <person name="Wiebenga A."/>
            <person name="Young D."/>
            <person name="Pisabarro A."/>
            <person name="Eastwood D.C."/>
            <person name="Martin F."/>
            <person name="Cullen D."/>
            <person name="Grigoriev I.V."/>
            <person name="Hibbett D.S."/>
        </authorList>
    </citation>
    <scope>NUCLEOTIDE SEQUENCE</scope>
    <source>
        <strain evidence="21">FP-58527</strain>
    </source>
</reference>
<dbReference type="GO" id="GO:0005576">
    <property type="term" value="C:extracellular region"/>
    <property type="evidence" value="ECO:0007669"/>
    <property type="project" value="UniProtKB-SubCell"/>
</dbReference>
<evidence type="ECO:0000256" key="11">
    <source>
        <dbReference type="ARBA" id="ARBA00023295"/>
    </source>
</evidence>
<dbReference type="InterPro" id="IPR013783">
    <property type="entry name" value="Ig-like_fold"/>
</dbReference>
<dbReference type="InterPro" id="IPR050288">
    <property type="entry name" value="Cellulose_deg_GH3"/>
</dbReference>
<feature type="chain" id="PRO_5004549853" description="Probable beta-glucosidase G" evidence="18">
    <location>
        <begin position="17"/>
        <end position="789"/>
    </location>
</feature>
<evidence type="ECO:0000256" key="13">
    <source>
        <dbReference type="ARBA" id="ARBA00024983"/>
    </source>
</evidence>
<keyword evidence="7 18" id="KW-0732">Signal</keyword>
<dbReference type="FunFam" id="3.20.20.300:FF:000002">
    <property type="entry name" value="Probable beta-glucosidase"/>
    <property type="match status" value="1"/>
</dbReference>
<proteinExistence type="inferred from homology"/>
<evidence type="ECO:0000313" key="20">
    <source>
        <dbReference type="EMBL" id="EPS94168.1"/>
    </source>
</evidence>
<evidence type="ECO:0000256" key="8">
    <source>
        <dbReference type="ARBA" id="ARBA00022801"/>
    </source>
</evidence>
<dbReference type="SUPFAM" id="SSF52279">
    <property type="entry name" value="Beta-D-glucan exohydrolase, C-terminal domain"/>
    <property type="match status" value="1"/>
</dbReference>
<keyword evidence="11" id="KW-0326">Glycosidase</keyword>
<keyword evidence="8 20" id="KW-0378">Hydrolase</keyword>
<feature type="signal peptide" evidence="18">
    <location>
        <begin position="1"/>
        <end position="16"/>
    </location>
</feature>
<dbReference type="PRINTS" id="PR00133">
    <property type="entry name" value="GLHYDRLASE3"/>
</dbReference>
<dbReference type="STRING" id="743788.S8DSJ5"/>
<dbReference type="InParanoid" id="S8DSJ5"/>
<dbReference type="InterPro" id="IPR036962">
    <property type="entry name" value="Glyco_hydro_3_N_sf"/>
</dbReference>
<accession>S8DSJ5</accession>
<dbReference type="Pfam" id="PF00933">
    <property type="entry name" value="Glyco_hydro_3"/>
    <property type="match status" value="1"/>
</dbReference>
<dbReference type="InterPro" id="IPR036881">
    <property type="entry name" value="Glyco_hydro_3_C_sf"/>
</dbReference>
<feature type="domain" description="Fibronectin type III-like" evidence="19">
    <location>
        <begin position="710"/>
        <end position="777"/>
    </location>
</feature>
<dbReference type="Pfam" id="PF14310">
    <property type="entry name" value="Fn3-like"/>
    <property type="match status" value="1"/>
</dbReference>
<keyword evidence="12" id="KW-0624">Polysaccharide degradation</keyword>
<comment type="catalytic activity">
    <reaction evidence="1">
        <text>Hydrolysis of terminal, non-reducing beta-D-glucosyl residues with release of beta-D-glucose.</text>
        <dbReference type="EC" id="3.2.1.21"/>
    </reaction>
</comment>
<evidence type="ECO:0000256" key="10">
    <source>
        <dbReference type="ARBA" id="ARBA00023277"/>
    </source>
</evidence>
<comment type="similarity">
    <text evidence="4">Belongs to the glycosyl hydrolase 3 family.</text>
</comment>
<keyword evidence="9" id="KW-0325">Glycoprotein</keyword>
<evidence type="ECO:0000256" key="16">
    <source>
        <dbReference type="ARBA" id="ARBA00041601"/>
    </source>
</evidence>
<dbReference type="PANTHER" id="PTHR42715:SF12">
    <property type="entry name" value="BETA-GLUCOSIDASE G-RELATED"/>
    <property type="match status" value="1"/>
</dbReference>
<dbReference type="EC" id="3.2.1.21" evidence="5"/>
<keyword evidence="21" id="KW-1185">Reference proteome</keyword>
<evidence type="ECO:0000256" key="14">
    <source>
        <dbReference type="ARBA" id="ARBA00039579"/>
    </source>
</evidence>
<dbReference type="SUPFAM" id="SSF51445">
    <property type="entry name" value="(Trans)glycosidases"/>
    <property type="match status" value="1"/>
</dbReference>
<dbReference type="Gene3D" id="3.20.20.300">
    <property type="entry name" value="Glycoside hydrolase, family 3, N-terminal domain"/>
    <property type="match status" value="1"/>
</dbReference>
<comment type="subcellular location">
    <subcellularLocation>
        <location evidence="2">Secreted</location>
    </subcellularLocation>
</comment>
<dbReference type="SMART" id="SM01217">
    <property type="entry name" value="Fn3_like"/>
    <property type="match status" value="1"/>
</dbReference>
<evidence type="ECO:0000313" key="21">
    <source>
        <dbReference type="Proteomes" id="UP000015241"/>
    </source>
</evidence>
<dbReference type="InterPro" id="IPR026891">
    <property type="entry name" value="Fn3-like"/>
</dbReference>
<evidence type="ECO:0000256" key="1">
    <source>
        <dbReference type="ARBA" id="ARBA00000448"/>
    </source>
</evidence>
<evidence type="ECO:0000256" key="9">
    <source>
        <dbReference type="ARBA" id="ARBA00023180"/>
    </source>
</evidence>
<keyword evidence="6" id="KW-0964">Secreted</keyword>
<dbReference type="InterPro" id="IPR017853">
    <property type="entry name" value="GH"/>
</dbReference>
<organism evidence="20 21">
    <name type="scientific">Fomitopsis schrenkii</name>
    <name type="common">Brown rot fungus</name>
    <dbReference type="NCBI Taxonomy" id="2126942"/>
    <lineage>
        <taxon>Eukaryota</taxon>
        <taxon>Fungi</taxon>
        <taxon>Dikarya</taxon>
        <taxon>Basidiomycota</taxon>
        <taxon>Agaricomycotina</taxon>
        <taxon>Agaricomycetes</taxon>
        <taxon>Polyporales</taxon>
        <taxon>Fomitopsis</taxon>
    </lineage>
</organism>
<evidence type="ECO:0000256" key="2">
    <source>
        <dbReference type="ARBA" id="ARBA00004613"/>
    </source>
</evidence>
<evidence type="ECO:0000256" key="7">
    <source>
        <dbReference type="ARBA" id="ARBA00022729"/>
    </source>
</evidence>
<dbReference type="Proteomes" id="UP000015241">
    <property type="component" value="Unassembled WGS sequence"/>
</dbReference>
<dbReference type="AlphaFoldDB" id="S8DSJ5"/>
<evidence type="ECO:0000256" key="3">
    <source>
        <dbReference type="ARBA" id="ARBA00004987"/>
    </source>
</evidence>
<protein>
    <recommendedName>
        <fullName evidence="14">Probable beta-glucosidase G</fullName>
        <ecNumber evidence="5">3.2.1.21</ecNumber>
    </recommendedName>
    <alternativeName>
        <fullName evidence="15">Beta-D-glucoside glucohydrolase G</fullName>
    </alternativeName>
    <alternativeName>
        <fullName evidence="16">Cellobiase G</fullName>
    </alternativeName>
    <alternativeName>
        <fullName evidence="17">Gentiobiase G</fullName>
    </alternativeName>
</protein>
<dbReference type="Pfam" id="PF01915">
    <property type="entry name" value="Glyco_hydro_3_C"/>
    <property type="match status" value="1"/>
</dbReference>
<evidence type="ECO:0000256" key="5">
    <source>
        <dbReference type="ARBA" id="ARBA00012744"/>
    </source>
</evidence>
<dbReference type="EMBL" id="KE504242">
    <property type="protein sequence ID" value="EPS94168.1"/>
    <property type="molecule type" value="Genomic_DNA"/>
</dbReference>
<dbReference type="InterPro" id="IPR002772">
    <property type="entry name" value="Glyco_hydro_3_C"/>
</dbReference>
<dbReference type="HOGENOM" id="CLU_004542_2_1_1"/>
<comment type="function">
    <text evidence="13">Beta-glucosidases are one of a number of cellulolytic enzymes involved in the degradation of cellulosic biomass. Catalyzes the last step releasing glucose from the inhibitory cellobiose.</text>
</comment>
<evidence type="ECO:0000256" key="6">
    <source>
        <dbReference type="ARBA" id="ARBA00022525"/>
    </source>
</evidence>
<dbReference type="Gene3D" id="3.40.50.1700">
    <property type="entry name" value="Glycoside hydrolase family 3 C-terminal domain"/>
    <property type="match status" value="1"/>
</dbReference>
<dbReference type="InterPro" id="IPR001764">
    <property type="entry name" value="Glyco_hydro_3_N"/>
</dbReference>
<dbReference type="OrthoDB" id="416222at2759"/>
<dbReference type="SMR" id="S8DSJ5"/>
<evidence type="ECO:0000256" key="4">
    <source>
        <dbReference type="ARBA" id="ARBA00005336"/>
    </source>
</evidence>
<dbReference type="GO" id="GO:0009251">
    <property type="term" value="P:glucan catabolic process"/>
    <property type="evidence" value="ECO:0007669"/>
    <property type="project" value="TreeGrafter"/>
</dbReference>
<dbReference type="Gene3D" id="2.60.40.10">
    <property type="entry name" value="Immunoglobulins"/>
    <property type="match status" value="1"/>
</dbReference>
<evidence type="ECO:0000259" key="19">
    <source>
        <dbReference type="SMART" id="SM01217"/>
    </source>
</evidence>
<comment type="pathway">
    <text evidence="3">Glycan metabolism; cellulose degradation.</text>
</comment>
<evidence type="ECO:0000256" key="15">
    <source>
        <dbReference type="ARBA" id="ARBA00041276"/>
    </source>
</evidence>